<evidence type="ECO:0000259" key="5">
    <source>
        <dbReference type="PROSITE" id="PS51918"/>
    </source>
</evidence>
<dbReference type="EMBL" id="DTHG01000024">
    <property type="protein sequence ID" value="HGW91298.1"/>
    <property type="molecule type" value="Genomic_DNA"/>
</dbReference>
<dbReference type="PANTHER" id="PTHR43726">
    <property type="entry name" value="3-METHYLORNITHINE SYNTHASE"/>
    <property type="match status" value="1"/>
</dbReference>
<evidence type="ECO:0000313" key="6">
    <source>
        <dbReference type="EMBL" id="HGW91298.1"/>
    </source>
</evidence>
<keyword evidence="1" id="KW-0949">S-adenosyl-L-methionine</keyword>
<dbReference type="CDD" id="cd01335">
    <property type="entry name" value="Radical_SAM"/>
    <property type="match status" value="1"/>
</dbReference>
<dbReference type="PANTHER" id="PTHR43726:SF1">
    <property type="entry name" value="BIOTIN SYNTHASE"/>
    <property type="match status" value="1"/>
</dbReference>
<dbReference type="SFLD" id="SFLDS00029">
    <property type="entry name" value="Radical_SAM"/>
    <property type="match status" value="1"/>
</dbReference>
<dbReference type="PROSITE" id="PS51918">
    <property type="entry name" value="RADICAL_SAM"/>
    <property type="match status" value="1"/>
</dbReference>
<dbReference type="InterPro" id="IPR006638">
    <property type="entry name" value="Elp3/MiaA/NifB-like_rSAM"/>
</dbReference>
<sequence>MIYFKKGVYMESPEYLRTSLAAAITMGFKNGRFFRDAELYCMNLLITYKDGCTANCAYCGLSKIRPGEYEDKSFIRVSWPLYKTDEIIERIKENERIKRVCISMITRRKAVEDTIEIAKRIRKKSDVPISFLISPTVVIEDDFKLFKEAGADKIGIAIDAATEELFEKYRGKGVNGPHKWKRYWECFREAVKYFGKGNVGSHFIVGLGEREYEMLKAIQDIKDLGGETHLFSFFPEEGSILENHNRPPIPQYRRIQMGRYLIDNDISHLKYMKFDGNGRVLDFGIKIDDFVLKGEPFMTSGCKGKDGRVACNRPFANEKPSEELRNFPFLPEKEDIEKIMEEMWKYTM</sequence>
<dbReference type="GO" id="GO:0016740">
    <property type="term" value="F:transferase activity"/>
    <property type="evidence" value="ECO:0007669"/>
    <property type="project" value="TreeGrafter"/>
</dbReference>
<dbReference type="SFLD" id="SFLDG01098">
    <property type="entry name" value="Uncharacterised_Radical_SAM_Su"/>
    <property type="match status" value="1"/>
</dbReference>
<dbReference type="InterPro" id="IPR058240">
    <property type="entry name" value="rSAM_sf"/>
</dbReference>
<evidence type="ECO:0000256" key="2">
    <source>
        <dbReference type="ARBA" id="ARBA00022723"/>
    </source>
</evidence>
<organism evidence="6">
    <name type="scientific">candidate division WOR-3 bacterium</name>
    <dbReference type="NCBI Taxonomy" id="2052148"/>
    <lineage>
        <taxon>Bacteria</taxon>
        <taxon>Bacteria division WOR-3</taxon>
    </lineage>
</organism>
<gene>
    <name evidence="6" type="ORF">ENV67_02000</name>
</gene>
<dbReference type="SMART" id="SM00729">
    <property type="entry name" value="Elp3"/>
    <property type="match status" value="1"/>
</dbReference>
<accession>A0A7C4UFM7</accession>
<evidence type="ECO:0000256" key="1">
    <source>
        <dbReference type="ARBA" id="ARBA00022691"/>
    </source>
</evidence>
<evidence type="ECO:0000256" key="3">
    <source>
        <dbReference type="ARBA" id="ARBA00023004"/>
    </source>
</evidence>
<dbReference type="Gene3D" id="3.20.20.70">
    <property type="entry name" value="Aldolase class I"/>
    <property type="match status" value="1"/>
</dbReference>
<dbReference type="InterPro" id="IPR034422">
    <property type="entry name" value="HydE/PylB-like"/>
</dbReference>
<dbReference type="InterPro" id="IPR013785">
    <property type="entry name" value="Aldolase_TIM"/>
</dbReference>
<reference evidence="6" key="1">
    <citation type="journal article" date="2020" name="mSystems">
        <title>Genome- and Community-Level Interaction Insights into Carbon Utilization and Element Cycling Functions of Hydrothermarchaeota in Hydrothermal Sediment.</title>
        <authorList>
            <person name="Zhou Z."/>
            <person name="Liu Y."/>
            <person name="Xu W."/>
            <person name="Pan J."/>
            <person name="Luo Z.H."/>
            <person name="Li M."/>
        </authorList>
    </citation>
    <scope>NUCLEOTIDE SEQUENCE [LARGE SCALE GENOMIC DNA]</scope>
    <source>
        <strain evidence="6">SpSt-780</strain>
    </source>
</reference>
<dbReference type="SUPFAM" id="SSF102114">
    <property type="entry name" value="Radical SAM enzymes"/>
    <property type="match status" value="1"/>
</dbReference>
<keyword evidence="4" id="KW-0411">Iron-sulfur</keyword>
<dbReference type="Pfam" id="PF04055">
    <property type="entry name" value="Radical_SAM"/>
    <property type="match status" value="1"/>
</dbReference>
<comment type="caution">
    <text evidence="6">The sequence shown here is derived from an EMBL/GenBank/DDBJ whole genome shotgun (WGS) entry which is preliminary data.</text>
</comment>
<protein>
    <submittedName>
        <fullName evidence="6">Radical SAM protein</fullName>
    </submittedName>
</protein>
<dbReference type="AlphaFoldDB" id="A0A7C4UFM7"/>
<keyword evidence="2" id="KW-0479">Metal-binding</keyword>
<feature type="domain" description="Radical SAM core" evidence="5">
    <location>
        <begin position="38"/>
        <end position="273"/>
    </location>
</feature>
<dbReference type="GO" id="GO:0046872">
    <property type="term" value="F:metal ion binding"/>
    <property type="evidence" value="ECO:0007669"/>
    <property type="project" value="UniProtKB-KW"/>
</dbReference>
<name>A0A7C4UFM7_UNCW3</name>
<proteinExistence type="predicted"/>
<evidence type="ECO:0000256" key="4">
    <source>
        <dbReference type="ARBA" id="ARBA00023014"/>
    </source>
</evidence>
<dbReference type="InterPro" id="IPR007197">
    <property type="entry name" value="rSAM"/>
</dbReference>
<keyword evidence="3" id="KW-0408">Iron</keyword>
<dbReference type="GO" id="GO:0051536">
    <property type="term" value="F:iron-sulfur cluster binding"/>
    <property type="evidence" value="ECO:0007669"/>
    <property type="project" value="UniProtKB-KW"/>
</dbReference>